<name>A0A2Z6PJL8_TRISU</name>
<dbReference type="Proteomes" id="UP000242715">
    <property type="component" value="Unassembled WGS sequence"/>
</dbReference>
<keyword evidence="2" id="KW-1185">Reference proteome</keyword>
<dbReference type="AlphaFoldDB" id="A0A2Z6PJL8"/>
<gene>
    <name evidence="1" type="ORF">TSUD_180820</name>
</gene>
<proteinExistence type="predicted"/>
<evidence type="ECO:0000313" key="2">
    <source>
        <dbReference type="Proteomes" id="UP000242715"/>
    </source>
</evidence>
<dbReference type="EMBL" id="DF974203">
    <property type="protein sequence ID" value="GAU46349.1"/>
    <property type="molecule type" value="Genomic_DNA"/>
</dbReference>
<protein>
    <submittedName>
        <fullName evidence="1">Uncharacterized protein</fullName>
    </submittedName>
</protein>
<evidence type="ECO:0000313" key="1">
    <source>
        <dbReference type="EMBL" id="GAU46349.1"/>
    </source>
</evidence>
<accession>A0A2Z6PJL8</accession>
<organism evidence="1 2">
    <name type="scientific">Trifolium subterraneum</name>
    <name type="common">Subterranean clover</name>
    <dbReference type="NCBI Taxonomy" id="3900"/>
    <lineage>
        <taxon>Eukaryota</taxon>
        <taxon>Viridiplantae</taxon>
        <taxon>Streptophyta</taxon>
        <taxon>Embryophyta</taxon>
        <taxon>Tracheophyta</taxon>
        <taxon>Spermatophyta</taxon>
        <taxon>Magnoliopsida</taxon>
        <taxon>eudicotyledons</taxon>
        <taxon>Gunneridae</taxon>
        <taxon>Pentapetalae</taxon>
        <taxon>rosids</taxon>
        <taxon>fabids</taxon>
        <taxon>Fabales</taxon>
        <taxon>Fabaceae</taxon>
        <taxon>Papilionoideae</taxon>
        <taxon>50 kb inversion clade</taxon>
        <taxon>NPAAA clade</taxon>
        <taxon>Hologalegina</taxon>
        <taxon>IRL clade</taxon>
        <taxon>Trifolieae</taxon>
        <taxon>Trifolium</taxon>
    </lineage>
</organism>
<sequence>MKENENEAKAKPEQRLALLWLVEQKESGGTTEAEDHCWRRNISRTLVMTVFKDDMQSLS</sequence>
<reference evidence="2" key="1">
    <citation type="journal article" date="2017" name="Front. Plant Sci.">
        <title>Climate Clever Clovers: New Paradigm to Reduce the Environmental Footprint of Ruminants by Breeding Low Methanogenic Forages Utilizing Haplotype Variation.</title>
        <authorList>
            <person name="Kaur P."/>
            <person name="Appels R."/>
            <person name="Bayer P.E."/>
            <person name="Keeble-Gagnere G."/>
            <person name="Wang J."/>
            <person name="Hirakawa H."/>
            <person name="Shirasawa K."/>
            <person name="Vercoe P."/>
            <person name="Stefanova K."/>
            <person name="Durmic Z."/>
            <person name="Nichols P."/>
            <person name="Revell C."/>
            <person name="Isobe S.N."/>
            <person name="Edwards D."/>
            <person name="Erskine W."/>
        </authorList>
    </citation>
    <scope>NUCLEOTIDE SEQUENCE [LARGE SCALE GENOMIC DNA]</scope>
    <source>
        <strain evidence="2">cv. Daliak</strain>
    </source>
</reference>